<keyword evidence="3" id="KW-0413">Isomerase</keyword>
<keyword evidence="4" id="KW-1185">Reference proteome</keyword>
<dbReference type="PROSITE" id="PS00330">
    <property type="entry name" value="HEMOLYSIN_CALCIUM"/>
    <property type="match status" value="1"/>
</dbReference>
<proteinExistence type="predicted"/>
<reference evidence="3" key="1">
    <citation type="submission" date="2014-02" db="EMBL/GenBank/DDBJ databases">
        <title>Expanding our view of genomic diversity in Candidatus Accumulibacter clades.</title>
        <authorList>
            <person name="Skennerton C.T."/>
            <person name="Barr J.J."/>
            <person name="Slater F.R."/>
            <person name="Bond P.L."/>
            <person name="Tyson G.W."/>
        </authorList>
    </citation>
    <scope>NUCLEOTIDE SEQUENCE [LARGE SCALE GENOMIC DNA]</scope>
</reference>
<dbReference type="Gene3D" id="2.150.10.10">
    <property type="entry name" value="Serralysin-like metalloprotease, C-terminal"/>
    <property type="match status" value="1"/>
</dbReference>
<evidence type="ECO:0000256" key="2">
    <source>
        <dbReference type="ARBA" id="ARBA00022525"/>
    </source>
</evidence>
<dbReference type="Pfam" id="PF00353">
    <property type="entry name" value="HemolysinCabind"/>
    <property type="match status" value="2"/>
</dbReference>
<dbReference type="PRINTS" id="PR00313">
    <property type="entry name" value="CABNDNGRPT"/>
</dbReference>
<keyword evidence="2" id="KW-0964">Secreted</keyword>
<sequence length="171" mass="17191">MNVAVWGTSGNDNLTGLETADRIHGLDGNDTISAAGGDDVLDGCAGSDTLLGGLGNDTLTGSSGADIFRFDTLPHSATNRDTISDFSVLDDTIELENAIFTSLLSPGTLAAGSFRSGDGFASATDADDCLIYDSGSGALYYDASGNAGASPVQIATLAAGLALSNLDFVVI</sequence>
<dbReference type="InterPro" id="IPR011049">
    <property type="entry name" value="Serralysin-like_metalloprot_C"/>
</dbReference>
<gene>
    <name evidence="3" type="primary">algE1</name>
    <name evidence="3" type="ORF">AW08_02315</name>
</gene>
<dbReference type="GO" id="GO:0016853">
    <property type="term" value="F:isomerase activity"/>
    <property type="evidence" value="ECO:0007669"/>
    <property type="project" value="UniProtKB-KW"/>
</dbReference>
<evidence type="ECO:0000256" key="1">
    <source>
        <dbReference type="ARBA" id="ARBA00004613"/>
    </source>
</evidence>
<dbReference type="STRING" id="1454001.AW08_02315"/>
<dbReference type="Proteomes" id="UP000020218">
    <property type="component" value="Unassembled WGS sequence"/>
</dbReference>
<dbReference type="InterPro" id="IPR001343">
    <property type="entry name" value="Hemolysn_Ca-bd"/>
</dbReference>
<dbReference type="PANTHER" id="PTHR38340:SF1">
    <property type="entry name" value="S-LAYER PROTEIN"/>
    <property type="match status" value="1"/>
</dbReference>
<dbReference type="InterPro" id="IPR050557">
    <property type="entry name" value="RTX_toxin/Mannuronan_C5-epim"/>
</dbReference>
<evidence type="ECO:0000313" key="3">
    <source>
        <dbReference type="EMBL" id="EXI67211.1"/>
    </source>
</evidence>
<dbReference type="PATRIC" id="fig|1454001.3.peg.2315"/>
<dbReference type="AlphaFoldDB" id="A0A011MXB6"/>
<dbReference type="GO" id="GO:0005615">
    <property type="term" value="C:extracellular space"/>
    <property type="evidence" value="ECO:0007669"/>
    <property type="project" value="InterPro"/>
</dbReference>
<dbReference type="EMBL" id="JFAX01000012">
    <property type="protein sequence ID" value="EXI67211.1"/>
    <property type="molecule type" value="Genomic_DNA"/>
</dbReference>
<dbReference type="InterPro" id="IPR018511">
    <property type="entry name" value="Hemolysin-typ_Ca-bd_CS"/>
</dbReference>
<dbReference type="EC" id="5.1.3.-" evidence="3"/>
<organism evidence="3 4">
    <name type="scientific">Candidatus Accumulibacter adjunctus</name>
    <dbReference type="NCBI Taxonomy" id="1454001"/>
    <lineage>
        <taxon>Bacteria</taxon>
        <taxon>Pseudomonadati</taxon>
        <taxon>Pseudomonadota</taxon>
        <taxon>Betaproteobacteria</taxon>
        <taxon>Candidatus Accumulibacter</taxon>
    </lineage>
</organism>
<evidence type="ECO:0000313" key="4">
    <source>
        <dbReference type="Proteomes" id="UP000020218"/>
    </source>
</evidence>
<protein>
    <submittedName>
        <fullName evidence="3">Poly(Beta-D-mannuronate) C5 epimerase 1</fullName>
        <ecNumber evidence="3">5.1.3.-</ecNumber>
    </submittedName>
</protein>
<dbReference type="SUPFAM" id="SSF51120">
    <property type="entry name" value="beta-Roll"/>
    <property type="match status" value="1"/>
</dbReference>
<name>A0A011MXB6_9PROT</name>
<accession>A0A011MXB6</accession>
<dbReference type="GO" id="GO:0005509">
    <property type="term" value="F:calcium ion binding"/>
    <property type="evidence" value="ECO:0007669"/>
    <property type="project" value="InterPro"/>
</dbReference>
<dbReference type="PANTHER" id="PTHR38340">
    <property type="entry name" value="S-LAYER PROTEIN"/>
    <property type="match status" value="1"/>
</dbReference>
<comment type="caution">
    <text evidence="3">The sequence shown here is derived from an EMBL/GenBank/DDBJ whole genome shotgun (WGS) entry which is preliminary data.</text>
</comment>
<comment type="subcellular location">
    <subcellularLocation>
        <location evidence="1">Secreted</location>
    </subcellularLocation>
</comment>